<dbReference type="Gene3D" id="2.70.210.12">
    <property type="entry name" value="GTP1/OBG domain"/>
    <property type="match status" value="1"/>
</dbReference>
<dbReference type="GO" id="GO:0042254">
    <property type="term" value="P:ribosome biogenesis"/>
    <property type="evidence" value="ECO:0007669"/>
    <property type="project" value="UniProtKB-UniRule"/>
</dbReference>
<dbReference type="InterPro" id="IPR006169">
    <property type="entry name" value="GTP1_OBG_dom"/>
</dbReference>
<dbReference type="PROSITE" id="PS51883">
    <property type="entry name" value="OBG"/>
    <property type="match status" value="1"/>
</dbReference>
<feature type="domain" description="Obg" evidence="9">
    <location>
        <begin position="1"/>
        <end position="157"/>
    </location>
</feature>
<feature type="binding site" evidence="7">
    <location>
        <begin position="273"/>
        <end position="276"/>
    </location>
    <ligand>
        <name>GTP</name>
        <dbReference type="ChEBI" id="CHEBI:37565"/>
    </ligand>
</feature>
<dbReference type="InterPro" id="IPR031167">
    <property type="entry name" value="G_OBG"/>
</dbReference>
<dbReference type="Pfam" id="PF01018">
    <property type="entry name" value="GTP1_OBG"/>
    <property type="match status" value="1"/>
</dbReference>
<dbReference type="InterPro" id="IPR014100">
    <property type="entry name" value="GTP-bd_Obg/CgtA"/>
</dbReference>
<dbReference type="SUPFAM" id="SSF82051">
    <property type="entry name" value="Obg GTP-binding protein N-terminal domain"/>
    <property type="match status" value="1"/>
</dbReference>
<comment type="caution">
    <text evidence="10">The sequence shown here is derived from an EMBL/GenBank/DDBJ whole genome shotgun (WGS) entry which is preliminary data.</text>
</comment>
<dbReference type="PROSITE" id="PS51710">
    <property type="entry name" value="G_OBG"/>
    <property type="match status" value="1"/>
</dbReference>
<dbReference type="FunFam" id="2.70.210.12:FF:000001">
    <property type="entry name" value="GTPase Obg"/>
    <property type="match status" value="1"/>
</dbReference>
<dbReference type="Gene3D" id="3.40.50.300">
    <property type="entry name" value="P-loop containing nucleotide triphosphate hydrolases"/>
    <property type="match status" value="1"/>
</dbReference>
<evidence type="ECO:0000259" key="8">
    <source>
        <dbReference type="PROSITE" id="PS51710"/>
    </source>
</evidence>
<evidence type="ECO:0000313" key="11">
    <source>
        <dbReference type="Proteomes" id="UP000178175"/>
    </source>
</evidence>
<comment type="subcellular location">
    <subcellularLocation>
        <location evidence="7">Cytoplasm</location>
    </subcellularLocation>
</comment>
<feature type="binding site" evidence="7">
    <location>
        <begin position="164"/>
        <end position="171"/>
    </location>
    <ligand>
        <name>GTP</name>
        <dbReference type="ChEBI" id="CHEBI:37565"/>
    </ligand>
</feature>
<dbReference type="InterPro" id="IPR027417">
    <property type="entry name" value="P-loop_NTPase"/>
</dbReference>
<keyword evidence="2 7" id="KW-0963">Cytoplasm</keyword>
<dbReference type="AlphaFoldDB" id="A0A1G2TFW5"/>
<dbReference type="PIRSF" id="PIRSF002401">
    <property type="entry name" value="GTP_bd_Obg/CgtA"/>
    <property type="match status" value="1"/>
</dbReference>
<keyword evidence="5 7" id="KW-0460">Magnesium</keyword>
<feature type="binding site" evidence="7">
    <location>
        <position position="171"/>
    </location>
    <ligand>
        <name>Mg(2+)</name>
        <dbReference type="ChEBI" id="CHEBI:18420"/>
    </ligand>
</feature>
<comment type="cofactor">
    <cofactor evidence="7">
        <name>Mg(2+)</name>
        <dbReference type="ChEBI" id="CHEBI:18420"/>
    </cofactor>
</comment>
<organism evidence="10 11">
    <name type="scientific">Candidatus Zambryskibacteria bacterium RIFCSPHIGHO2_02_FULL_43_14</name>
    <dbReference type="NCBI Taxonomy" id="1802748"/>
    <lineage>
        <taxon>Bacteria</taxon>
        <taxon>Candidatus Zambryskiibacteriota</taxon>
    </lineage>
</organism>
<evidence type="ECO:0000256" key="5">
    <source>
        <dbReference type="ARBA" id="ARBA00022842"/>
    </source>
</evidence>
<comment type="caution">
    <text evidence="7">Lacks conserved residue(s) required for the propagation of feature annotation.</text>
</comment>
<evidence type="ECO:0000256" key="6">
    <source>
        <dbReference type="ARBA" id="ARBA00023134"/>
    </source>
</evidence>
<evidence type="ECO:0000256" key="3">
    <source>
        <dbReference type="ARBA" id="ARBA00022741"/>
    </source>
</evidence>
<proteinExistence type="inferred from homology"/>
<dbReference type="SUPFAM" id="SSF52540">
    <property type="entry name" value="P-loop containing nucleoside triphosphate hydrolases"/>
    <property type="match status" value="1"/>
</dbReference>
<comment type="subunit">
    <text evidence="7">Monomer.</text>
</comment>
<evidence type="ECO:0000313" key="10">
    <source>
        <dbReference type="EMBL" id="OHA96176.1"/>
    </source>
</evidence>
<comment type="function">
    <text evidence="7">An essential GTPase which binds GTP, GDP and possibly (p)ppGpp with moderate affinity, with high nucleotide exchange rates and a fairly low GTP hydrolysis rate. Plays a role in control of the cell cycle, stress response, ribosome biogenesis and in those bacteria that undergo differentiation, in morphogenesis control.</text>
</comment>
<dbReference type="GO" id="GO:0005737">
    <property type="term" value="C:cytoplasm"/>
    <property type="evidence" value="ECO:0007669"/>
    <property type="project" value="UniProtKB-SubCell"/>
</dbReference>
<dbReference type="InterPro" id="IPR036726">
    <property type="entry name" value="GTP1_OBG_dom_sf"/>
</dbReference>
<evidence type="ECO:0000256" key="2">
    <source>
        <dbReference type="ARBA" id="ARBA00022490"/>
    </source>
</evidence>
<dbReference type="EC" id="3.6.5.-" evidence="7"/>
<feature type="domain" description="OBG-type G" evidence="8">
    <location>
        <begin position="158"/>
        <end position="318"/>
    </location>
</feature>
<dbReference type="GO" id="GO:0005525">
    <property type="term" value="F:GTP binding"/>
    <property type="evidence" value="ECO:0007669"/>
    <property type="project" value="UniProtKB-UniRule"/>
</dbReference>
<keyword evidence="6 7" id="KW-0342">GTP-binding</keyword>
<dbReference type="NCBIfam" id="TIGR02729">
    <property type="entry name" value="Obg_CgtA"/>
    <property type="match status" value="1"/>
</dbReference>
<dbReference type="InterPro" id="IPR006073">
    <property type="entry name" value="GTP-bd"/>
</dbReference>
<evidence type="ECO:0000259" key="9">
    <source>
        <dbReference type="PROSITE" id="PS51883"/>
    </source>
</evidence>
<dbReference type="GO" id="GO:0000287">
    <property type="term" value="F:magnesium ion binding"/>
    <property type="evidence" value="ECO:0007669"/>
    <property type="project" value="InterPro"/>
</dbReference>
<dbReference type="EMBL" id="MHVR01000009">
    <property type="protein sequence ID" value="OHA96176.1"/>
    <property type="molecule type" value="Genomic_DNA"/>
</dbReference>
<sequence>MFIDELTLHLKAGRGGDGVVRWRHEKGKEYGGPSGGNGGKGGDVYALAVRDIGILSSYRNIKEFEAGRGEDGAKDLKQGGVGKDVLIKLPVGSRLTNLTTGHSFELLKDGEKILLLRGGRGGLGNEHFKGSTNIRPQESTPGVSGEEADFHIELLLVVDIGIIGLPNAGKSSLLNSLTSAHSKVGDFPFTTFEPALGDFYGLILADIPGLIEGAAEGRGLGHKFLRHIERTKALVHCISSEIDDPIKAYRVVRNELELYNKDIMGKPEFIVLTKTDTLSKGEQERKLKLLKKITKYVFPISILDDKLVKEFGDVLTKN</sequence>
<accession>A0A1G2TFW5</accession>
<dbReference type="Proteomes" id="UP000178175">
    <property type="component" value="Unassembled WGS sequence"/>
</dbReference>
<dbReference type="PANTHER" id="PTHR11702:SF31">
    <property type="entry name" value="MITOCHONDRIAL RIBOSOME-ASSOCIATED GTPASE 2"/>
    <property type="match status" value="1"/>
</dbReference>
<keyword evidence="7" id="KW-0479">Metal-binding</keyword>
<evidence type="ECO:0000256" key="4">
    <source>
        <dbReference type="ARBA" id="ARBA00022801"/>
    </source>
</evidence>
<keyword evidence="3 7" id="KW-0547">Nucleotide-binding</keyword>
<dbReference type="PROSITE" id="PS00905">
    <property type="entry name" value="GTP1_OBG"/>
    <property type="match status" value="1"/>
</dbReference>
<feature type="binding site" evidence="7">
    <location>
        <position position="191"/>
    </location>
    <ligand>
        <name>Mg(2+)</name>
        <dbReference type="ChEBI" id="CHEBI:18420"/>
    </ligand>
</feature>
<evidence type="ECO:0000256" key="1">
    <source>
        <dbReference type="ARBA" id="ARBA00007699"/>
    </source>
</evidence>
<reference evidence="10 11" key="1">
    <citation type="journal article" date="2016" name="Nat. Commun.">
        <title>Thousands of microbial genomes shed light on interconnected biogeochemical processes in an aquifer system.</title>
        <authorList>
            <person name="Anantharaman K."/>
            <person name="Brown C.T."/>
            <person name="Hug L.A."/>
            <person name="Sharon I."/>
            <person name="Castelle C.J."/>
            <person name="Probst A.J."/>
            <person name="Thomas B.C."/>
            <person name="Singh A."/>
            <person name="Wilkins M.J."/>
            <person name="Karaoz U."/>
            <person name="Brodie E.L."/>
            <person name="Williams K.H."/>
            <person name="Hubbard S.S."/>
            <person name="Banfield J.F."/>
        </authorList>
    </citation>
    <scope>NUCLEOTIDE SEQUENCE [LARGE SCALE GENOMIC DNA]</scope>
</reference>
<dbReference type="NCBIfam" id="NF008956">
    <property type="entry name" value="PRK12299.1"/>
    <property type="match status" value="1"/>
</dbReference>
<dbReference type="InterPro" id="IPR045086">
    <property type="entry name" value="OBG_GTPase"/>
</dbReference>
<dbReference type="Pfam" id="PF01926">
    <property type="entry name" value="MMR_HSR1"/>
    <property type="match status" value="1"/>
</dbReference>
<name>A0A1G2TFW5_9BACT</name>
<comment type="similarity">
    <text evidence="1 7">Belongs to the TRAFAC class OBG-HflX-like GTPase superfamily. OBG GTPase family.</text>
</comment>
<feature type="binding site" evidence="7">
    <location>
        <begin position="206"/>
        <end position="209"/>
    </location>
    <ligand>
        <name>GTP</name>
        <dbReference type="ChEBI" id="CHEBI:37565"/>
    </ligand>
</feature>
<dbReference type="CDD" id="cd01898">
    <property type="entry name" value="Obg"/>
    <property type="match status" value="1"/>
</dbReference>
<gene>
    <name evidence="7" type="primary">obg</name>
    <name evidence="10" type="ORF">A3C70_01465</name>
</gene>
<dbReference type="GO" id="GO:0003924">
    <property type="term" value="F:GTPase activity"/>
    <property type="evidence" value="ECO:0007669"/>
    <property type="project" value="UniProtKB-UniRule"/>
</dbReference>
<keyword evidence="4 7" id="KW-0378">Hydrolase</keyword>
<dbReference type="HAMAP" id="MF_01454">
    <property type="entry name" value="GTPase_Obg"/>
    <property type="match status" value="1"/>
</dbReference>
<dbReference type="PRINTS" id="PR00326">
    <property type="entry name" value="GTP1OBG"/>
</dbReference>
<feature type="binding site" evidence="7">
    <location>
        <begin position="301"/>
        <end position="303"/>
    </location>
    <ligand>
        <name>GTP</name>
        <dbReference type="ChEBI" id="CHEBI:37565"/>
    </ligand>
</feature>
<dbReference type="PANTHER" id="PTHR11702">
    <property type="entry name" value="DEVELOPMENTALLY REGULATED GTP-BINDING PROTEIN-RELATED"/>
    <property type="match status" value="1"/>
</dbReference>
<protein>
    <recommendedName>
        <fullName evidence="7">GTPase Obg</fullName>
        <ecNumber evidence="7">3.6.5.-</ecNumber>
    </recommendedName>
    <alternativeName>
        <fullName evidence="7">GTP-binding protein Obg</fullName>
    </alternativeName>
</protein>
<dbReference type="InterPro" id="IPR006074">
    <property type="entry name" value="GTP1-OBG_CS"/>
</dbReference>
<evidence type="ECO:0000256" key="7">
    <source>
        <dbReference type="HAMAP-Rule" id="MF_01454"/>
    </source>
</evidence>